<dbReference type="GO" id="GO:0005634">
    <property type="term" value="C:nucleus"/>
    <property type="evidence" value="ECO:0007669"/>
    <property type="project" value="UniProtKB-SubCell"/>
</dbReference>
<dbReference type="Pfam" id="PF08517">
    <property type="entry name" value="AXH"/>
    <property type="match status" value="1"/>
</dbReference>
<feature type="compositionally biased region" description="Low complexity" evidence="7">
    <location>
        <begin position="390"/>
        <end position="408"/>
    </location>
</feature>
<evidence type="ECO:0000259" key="8">
    <source>
        <dbReference type="PROSITE" id="PS51148"/>
    </source>
</evidence>
<evidence type="ECO:0000256" key="7">
    <source>
        <dbReference type="SAM" id="MobiDB-lite"/>
    </source>
</evidence>
<dbReference type="SMART" id="SM00536">
    <property type="entry name" value="AXH"/>
    <property type="match status" value="1"/>
</dbReference>
<evidence type="ECO:0000313" key="9">
    <source>
        <dbReference type="EMBL" id="KAG7472384.1"/>
    </source>
</evidence>
<dbReference type="PANTHER" id="PTHR13392">
    <property type="entry name" value="ATAXIN 1"/>
    <property type="match status" value="1"/>
</dbReference>
<proteinExistence type="predicted"/>
<dbReference type="PROSITE" id="PS51148">
    <property type="entry name" value="AXH"/>
    <property type="match status" value="1"/>
</dbReference>
<feature type="compositionally biased region" description="Pro residues" evidence="7">
    <location>
        <begin position="590"/>
        <end position="610"/>
    </location>
</feature>
<feature type="compositionally biased region" description="Pro residues" evidence="7">
    <location>
        <begin position="68"/>
        <end position="79"/>
    </location>
</feature>
<dbReference type="GO" id="GO:0003723">
    <property type="term" value="F:RNA binding"/>
    <property type="evidence" value="ECO:0007669"/>
    <property type="project" value="InterPro"/>
</dbReference>
<feature type="region of interest" description="Disordered" evidence="7">
    <location>
        <begin position="1"/>
        <end position="79"/>
    </location>
</feature>
<evidence type="ECO:0000256" key="2">
    <source>
        <dbReference type="ARBA" id="ARBA00022491"/>
    </source>
</evidence>
<sequence length="645" mass="69574">MSSAPDRSKECLPPKKRESRQGSSEQHPADEFKSPAPIRGRPGARQAEGKEPADRPLSIPRYGRDFLPSPPPPPAPPLPAHKFALPWPLSYPATTPNPFMPGQMGERCVPGSPAWRDQCARGTEPGDPGAHHSRWQRGEVTHITPHPTGAAAYKSPFPGGDSREMWTYVNTGKRDFSPSLFSHAPLFTQPVPYAKDLPDTRRSYSSKRPNGFDRMDGRHAPTGRLSAGEDYMYDGKVKHAGSYTNGKRRYQDDPRSLDRVPSKDGHGLEGPNAHSSQQDKGPRMMLKAPPPNASDVKTFKVPLDTLNMAGSTGEAHIYYALGPVYPGLQQPPLAYPLYSAQGQTPVLPLYGLQTEALHPLRNSQLSPLVEAIPTGQRNSHSPDQNPTFRAPPSLSSPSPGGYRSPAAATATAPHRGPSSSSPPAPQPPVLLPHFAKGSLIELSGGRLKRVEELQTEDFLLCADTSPEFHLSSCTVLLISPSPAPGFSHLQVLLTDRNTQELLKVLVEYPFFVRDRGWSSCCPQRTAQLYGLRCRQLSVGDVCLALTPAPSTSAAGAALCNHSKAPEAGLRAQRTHSRAASETSAQRAGKMPPPSPPPTPPPAPAPPPPTEPSSQGRKRRWSAPDLLGADGLPKDLPHSSKHGARQ</sequence>
<dbReference type="AlphaFoldDB" id="A0A9D3PZB1"/>
<feature type="compositionally biased region" description="Polar residues" evidence="7">
    <location>
        <begin position="375"/>
        <end position="387"/>
    </location>
</feature>
<feature type="compositionally biased region" description="Pro residues" evidence="7">
    <location>
        <begin position="420"/>
        <end position="430"/>
    </location>
</feature>
<keyword evidence="2" id="KW-0678">Repressor</keyword>
<evidence type="ECO:0000256" key="5">
    <source>
        <dbReference type="ARBA" id="ARBA00023163"/>
    </source>
</evidence>
<dbReference type="GO" id="GO:0007399">
    <property type="term" value="P:nervous system development"/>
    <property type="evidence" value="ECO:0007669"/>
    <property type="project" value="TreeGrafter"/>
</dbReference>
<gene>
    <name evidence="9" type="ORF">MATL_G00108210</name>
</gene>
<dbReference type="EMBL" id="JAFDVH010000008">
    <property type="protein sequence ID" value="KAG7472384.1"/>
    <property type="molecule type" value="Genomic_DNA"/>
</dbReference>
<dbReference type="PANTHER" id="PTHR13392:SF14">
    <property type="entry name" value="ATAXIN-1-LIKE"/>
    <property type="match status" value="1"/>
</dbReference>
<evidence type="ECO:0000313" key="10">
    <source>
        <dbReference type="Proteomes" id="UP001046870"/>
    </source>
</evidence>
<feature type="region of interest" description="Disordered" evidence="7">
    <location>
        <begin position="192"/>
        <end position="295"/>
    </location>
</feature>
<keyword evidence="10" id="KW-1185">Reference proteome</keyword>
<evidence type="ECO:0000256" key="3">
    <source>
        <dbReference type="ARBA" id="ARBA00023015"/>
    </source>
</evidence>
<dbReference type="GO" id="GO:0003677">
    <property type="term" value="F:DNA binding"/>
    <property type="evidence" value="ECO:0007669"/>
    <property type="project" value="UniProtKB-KW"/>
</dbReference>
<reference evidence="9" key="1">
    <citation type="submission" date="2021-01" db="EMBL/GenBank/DDBJ databases">
        <authorList>
            <person name="Zahm M."/>
            <person name="Roques C."/>
            <person name="Cabau C."/>
            <person name="Klopp C."/>
            <person name="Donnadieu C."/>
            <person name="Jouanno E."/>
            <person name="Lampietro C."/>
            <person name="Louis A."/>
            <person name="Herpin A."/>
            <person name="Echchiki A."/>
            <person name="Berthelot C."/>
            <person name="Parey E."/>
            <person name="Roest-Crollius H."/>
            <person name="Braasch I."/>
            <person name="Postlethwait J."/>
            <person name="Bobe J."/>
            <person name="Montfort J."/>
            <person name="Bouchez O."/>
            <person name="Begum T."/>
            <person name="Mejri S."/>
            <person name="Adams A."/>
            <person name="Chen W.-J."/>
            <person name="Guiguen Y."/>
        </authorList>
    </citation>
    <scope>NUCLEOTIDE SEQUENCE</scope>
    <source>
        <strain evidence="9">YG-15Mar2019-1</strain>
        <tissue evidence="9">Brain</tissue>
    </source>
</reference>
<evidence type="ECO:0000256" key="6">
    <source>
        <dbReference type="ARBA" id="ARBA00023242"/>
    </source>
</evidence>
<dbReference type="SUPFAM" id="SSF102031">
    <property type="entry name" value="AXH domain"/>
    <property type="match status" value="1"/>
</dbReference>
<keyword evidence="5" id="KW-0804">Transcription</keyword>
<dbReference type="InterPro" id="IPR036096">
    <property type="entry name" value="Ataxin_AXH_dom_sf"/>
</dbReference>
<dbReference type="InterPro" id="IPR043404">
    <property type="entry name" value="ATAXIN1-like"/>
</dbReference>
<name>A0A9D3PZB1_MEGAT</name>
<feature type="compositionally biased region" description="Basic and acidic residues" evidence="7">
    <location>
        <begin position="249"/>
        <end position="267"/>
    </location>
</feature>
<feature type="region of interest" description="Disordered" evidence="7">
    <location>
        <begin position="373"/>
        <end position="430"/>
    </location>
</feature>
<accession>A0A9D3PZB1</accession>
<evidence type="ECO:0000256" key="4">
    <source>
        <dbReference type="ARBA" id="ARBA00023125"/>
    </source>
</evidence>
<keyword evidence="6" id="KW-0539">Nucleus</keyword>
<dbReference type="OrthoDB" id="10000452at2759"/>
<feature type="region of interest" description="Disordered" evidence="7">
    <location>
        <begin position="566"/>
        <end position="645"/>
    </location>
</feature>
<protein>
    <recommendedName>
        <fullName evidence="8">AXH domain-containing protein</fullName>
    </recommendedName>
</protein>
<comment type="caution">
    <text evidence="9">The sequence shown here is derived from an EMBL/GenBank/DDBJ whole genome shotgun (WGS) entry which is preliminary data.</text>
</comment>
<dbReference type="InterPro" id="IPR003652">
    <property type="entry name" value="Ataxin_AXH_dom"/>
</dbReference>
<feature type="compositionally biased region" description="Basic and acidic residues" evidence="7">
    <location>
        <begin position="210"/>
        <end position="219"/>
    </location>
</feature>
<dbReference type="Proteomes" id="UP001046870">
    <property type="component" value="Chromosome 8"/>
</dbReference>
<comment type="subcellular location">
    <subcellularLocation>
        <location evidence="1">Nucleus</location>
    </subcellularLocation>
</comment>
<keyword evidence="4" id="KW-0238">DNA-binding</keyword>
<feature type="domain" description="AXH" evidence="8">
    <location>
        <begin position="422"/>
        <end position="553"/>
    </location>
</feature>
<keyword evidence="3" id="KW-0805">Transcription regulation</keyword>
<feature type="compositionally biased region" description="Basic and acidic residues" evidence="7">
    <location>
        <begin position="1"/>
        <end position="20"/>
    </location>
</feature>
<evidence type="ECO:0000256" key="1">
    <source>
        <dbReference type="ARBA" id="ARBA00004123"/>
    </source>
</evidence>
<organism evidence="9 10">
    <name type="scientific">Megalops atlanticus</name>
    <name type="common">Tarpon</name>
    <name type="synonym">Clupea gigantea</name>
    <dbReference type="NCBI Taxonomy" id="7932"/>
    <lineage>
        <taxon>Eukaryota</taxon>
        <taxon>Metazoa</taxon>
        <taxon>Chordata</taxon>
        <taxon>Craniata</taxon>
        <taxon>Vertebrata</taxon>
        <taxon>Euteleostomi</taxon>
        <taxon>Actinopterygii</taxon>
        <taxon>Neopterygii</taxon>
        <taxon>Teleostei</taxon>
        <taxon>Elopiformes</taxon>
        <taxon>Megalopidae</taxon>
        <taxon>Megalops</taxon>
    </lineage>
</organism>
<dbReference type="GO" id="GO:0000122">
    <property type="term" value="P:negative regulation of transcription by RNA polymerase II"/>
    <property type="evidence" value="ECO:0007669"/>
    <property type="project" value="TreeGrafter"/>
</dbReference>